<dbReference type="Gene3D" id="1.20.120.330">
    <property type="entry name" value="Nucleotidyltransferases domain 2"/>
    <property type="match status" value="1"/>
</dbReference>
<evidence type="ECO:0000313" key="6">
    <source>
        <dbReference type="EMBL" id="QGA80809.1"/>
    </source>
</evidence>
<evidence type="ECO:0000256" key="3">
    <source>
        <dbReference type="ARBA" id="ARBA00038248"/>
    </source>
</evidence>
<organism evidence="6 7">
    <name type="scientific">Candidatus Nanohalobium constans</name>
    <dbReference type="NCBI Taxonomy" id="2565781"/>
    <lineage>
        <taxon>Archaea</taxon>
        <taxon>Candidatus Nanohalarchaeota</taxon>
        <taxon>Candidatus Nanohalobia</taxon>
        <taxon>Candidatus Nanohalobiales</taxon>
        <taxon>Candidatus Nanohalobiaceae</taxon>
        <taxon>Candidatus Nanohalobium</taxon>
    </lineage>
</organism>
<dbReference type="EMBL" id="CP040089">
    <property type="protein sequence ID" value="QGA80809.1"/>
    <property type="molecule type" value="Genomic_DNA"/>
</dbReference>
<dbReference type="Proteomes" id="UP000377803">
    <property type="component" value="Chromosome"/>
</dbReference>
<comment type="similarity">
    <text evidence="3">Belongs to the UPF0332 family.</text>
</comment>
<dbReference type="GO" id="GO:0016301">
    <property type="term" value="F:kinase activity"/>
    <property type="evidence" value="ECO:0007669"/>
    <property type="project" value="InterPro"/>
</dbReference>
<evidence type="ECO:0000259" key="5">
    <source>
        <dbReference type="PROSITE" id="PS51510"/>
    </source>
</evidence>
<proteinExistence type="inferred from homology"/>
<dbReference type="PANTHER" id="PTHR36565">
    <property type="entry name" value="UPF0332 PROTEIN TM_1000"/>
    <property type="match status" value="1"/>
</dbReference>
<dbReference type="InterPro" id="IPR022414">
    <property type="entry name" value="ATP-guanido_PTrfase_cat"/>
</dbReference>
<dbReference type="PANTHER" id="PTHR36565:SF1">
    <property type="entry name" value="UPF0332 PROTEIN TM_1000"/>
    <property type="match status" value="1"/>
</dbReference>
<evidence type="ECO:0000313" key="7">
    <source>
        <dbReference type="Proteomes" id="UP000377803"/>
    </source>
</evidence>
<dbReference type="PROSITE" id="PS51510">
    <property type="entry name" value="PHOSPHAGEN_KINASE_C"/>
    <property type="match status" value="1"/>
</dbReference>
<dbReference type="Pfam" id="PF05168">
    <property type="entry name" value="HEPN"/>
    <property type="match status" value="1"/>
</dbReference>
<feature type="coiled-coil region" evidence="4">
    <location>
        <begin position="85"/>
        <end position="119"/>
    </location>
</feature>
<name>A0A5Q0UJ07_9ARCH</name>
<protein>
    <submittedName>
        <fullName evidence="6">HEPN domain-containing protein</fullName>
    </submittedName>
</protein>
<reference evidence="7" key="1">
    <citation type="submission" date="2019-05" db="EMBL/GenBank/DDBJ databases">
        <title>Candidatus Nanohalobium constans, a novel model system to study the DPANN nano-sized archaea: genomic and physiological characterization of a nanoarchaeon co-cultured with its chitinotrophic host.</title>
        <authorList>
            <person name="La Cono V."/>
            <person name="Arcadi E."/>
            <person name="Crisafi F."/>
            <person name="Denaro R."/>
            <person name="La Spada G."/>
            <person name="Messina E."/>
            <person name="Smedile F."/>
            <person name="Toshchakov S.V."/>
            <person name="Shevchenko M.A."/>
            <person name="Golyshin P.N."/>
            <person name="Golyshina O.V."/>
            <person name="Ferrer M."/>
            <person name="Rohde M."/>
            <person name="Mushegian A."/>
            <person name="Sorokin D.Y."/>
            <person name="Giuliano L."/>
            <person name="Yakimov M.M."/>
        </authorList>
    </citation>
    <scope>NUCLEOTIDE SEQUENCE [LARGE SCALE GENOMIC DNA]</scope>
    <source>
        <strain evidence="7">LC1Nh</strain>
    </source>
</reference>
<evidence type="ECO:0000256" key="2">
    <source>
        <dbReference type="ARBA" id="ARBA00022840"/>
    </source>
</evidence>
<dbReference type="InterPro" id="IPR052226">
    <property type="entry name" value="UPF0332_toxin"/>
</dbReference>
<dbReference type="GeneID" id="42365318"/>
<dbReference type="RefSeq" id="WP_153550551.1">
    <property type="nucleotide sequence ID" value="NZ_CP040089.1"/>
</dbReference>
<dbReference type="InterPro" id="IPR007842">
    <property type="entry name" value="HEPN_dom"/>
</dbReference>
<dbReference type="KEGG" id="ncon:LC1Nh_0927"/>
<accession>A0A5Q0UJ07</accession>
<keyword evidence="2" id="KW-0067">ATP-binding</keyword>
<keyword evidence="1" id="KW-0547">Nucleotide-binding</keyword>
<evidence type="ECO:0000256" key="4">
    <source>
        <dbReference type="SAM" id="Coils"/>
    </source>
</evidence>
<feature type="domain" description="Phosphagen kinase C-terminal" evidence="5">
    <location>
        <begin position="80"/>
        <end position="125"/>
    </location>
</feature>
<sequence length="125" mass="14388">MSEVEKNIELADNAFEDFEKGRNAGLSIRALYNRLYYACFYAARAALISQGIEAKTHSGIADRVFLVLYKEKNLISKETAATLSRVETKRNLSDYELEIDDTEEDLKEIEQKARKFVKEMNKLLD</sequence>
<evidence type="ECO:0000256" key="1">
    <source>
        <dbReference type="ARBA" id="ARBA00022741"/>
    </source>
</evidence>
<gene>
    <name evidence="6" type="ORF">LC1Nh_0927</name>
</gene>
<dbReference type="GO" id="GO:0005524">
    <property type="term" value="F:ATP binding"/>
    <property type="evidence" value="ECO:0007669"/>
    <property type="project" value="UniProtKB-KW"/>
</dbReference>
<keyword evidence="4" id="KW-0175">Coiled coil</keyword>
<dbReference type="OrthoDB" id="263873at2157"/>
<dbReference type="AlphaFoldDB" id="A0A5Q0UJ07"/>
<keyword evidence="7" id="KW-1185">Reference proteome</keyword>